<accession>A0A7Y2P2J6</accession>
<keyword evidence="1" id="KW-1133">Transmembrane helix</keyword>
<organism evidence="2 3">
    <name type="scientific">Telluria aromaticivorans</name>
    <dbReference type="NCBI Taxonomy" id="2725995"/>
    <lineage>
        <taxon>Bacteria</taxon>
        <taxon>Pseudomonadati</taxon>
        <taxon>Pseudomonadota</taxon>
        <taxon>Betaproteobacteria</taxon>
        <taxon>Burkholderiales</taxon>
        <taxon>Oxalobacteraceae</taxon>
        <taxon>Telluria group</taxon>
        <taxon>Telluria</taxon>
    </lineage>
</organism>
<evidence type="ECO:0000313" key="3">
    <source>
        <dbReference type="Proteomes" id="UP000533905"/>
    </source>
</evidence>
<name>A0A7Y2P2J6_9BURK</name>
<dbReference type="EMBL" id="JABAIV010000013">
    <property type="protein sequence ID" value="NNG25706.1"/>
    <property type="molecule type" value="Genomic_DNA"/>
</dbReference>
<evidence type="ECO:0000256" key="1">
    <source>
        <dbReference type="SAM" id="Phobius"/>
    </source>
</evidence>
<dbReference type="RefSeq" id="WP_171088496.1">
    <property type="nucleotide sequence ID" value="NZ_JABAIV010000013.1"/>
</dbReference>
<keyword evidence="1" id="KW-0812">Transmembrane</keyword>
<keyword evidence="3" id="KW-1185">Reference proteome</keyword>
<reference evidence="2 3" key="1">
    <citation type="submission" date="2020-04" db="EMBL/GenBank/DDBJ databases">
        <title>Massilia sp. nov., a cold adapted bacteria isolated from Arctic soil.</title>
        <authorList>
            <person name="Son J."/>
            <person name="Ka J.-O."/>
        </authorList>
    </citation>
    <scope>NUCLEOTIDE SEQUENCE [LARGE SCALE GENOMIC DNA]</scope>
    <source>
        <strain evidence="2 3">ML15P13</strain>
    </source>
</reference>
<evidence type="ECO:0000313" key="2">
    <source>
        <dbReference type="EMBL" id="NNG25706.1"/>
    </source>
</evidence>
<gene>
    <name evidence="2" type="ORF">HGB41_22225</name>
</gene>
<dbReference type="AlphaFoldDB" id="A0A7Y2P2J6"/>
<proteinExistence type="predicted"/>
<sequence>MYSKRMAGVTLVELIIAIVIVGAALAGLVAAFTAANRASVDPVITQQMLAIGESMMEEVLLKPFAVDNAAAATRADFNDVRDYDMVDDANPGFASTGITDVDGAAIEGLETYNVSVQVNRNGVALNNVAAGDALRVTVRVTHGVQQLALTGWRTAP</sequence>
<comment type="caution">
    <text evidence="2">The sequence shown here is derived from an EMBL/GenBank/DDBJ whole genome shotgun (WGS) entry which is preliminary data.</text>
</comment>
<keyword evidence="1" id="KW-0472">Membrane</keyword>
<dbReference type="InterPro" id="IPR012902">
    <property type="entry name" value="N_methyl_site"/>
</dbReference>
<feature type="transmembrane region" description="Helical" evidence="1">
    <location>
        <begin position="12"/>
        <end position="35"/>
    </location>
</feature>
<protein>
    <submittedName>
        <fullName evidence="2">Prepilin-type cleavage/methylation domain-containing protein</fullName>
    </submittedName>
</protein>
<dbReference type="Pfam" id="PF07963">
    <property type="entry name" value="N_methyl"/>
    <property type="match status" value="1"/>
</dbReference>
<dbReference type="PROSITE" id="PS00409">
    <property type="entry name" value="PROKAR_NTER_METHYL"/>
    <property type="match status" value="1"/>
</dbReference>
<dbReference type="Proteomes" id="UP000533905">
    <property type="component" value="Unassembled WGS sequence"/>
</dbReference>